<sequence length="166" mass="19741">MSQNRIDKLNSIGFDWSVLSYKSWDENYGLLLEYKRVNGYCKVPRNHAVLGPWVMHQRSDRTTMSQNRIEKLDSIGFIWDVNEHDWNENYKQLMEYQRKNGNCKVPIIRPLGQWIHKQMKLRSLIGSAKISIEDKRRLDLLSNISFFQKCKCDVCQFTGCNEDKYL</sequence>
<accession>A0ABD3NI39</accession>
<proteinExistence type="predicted"/>
<dbReference type="Pfam" id="PF03457">
    <property type="entry name" value="HA"/>
    <property type="match status" value="2"/>
</dbReference>
<protein>
    <recommendedName>
        <fullName evidence="1">Helicase-associated domain-containing protein</fullName>
    </recommendedName>
</protein>
<evidence type="ECO:0000313" key="3">
    <source>
        <dbReference type="Proteomes" id="UP001530400"/>
    </source>
</evidence>
<dbReference type="EMBL" id="JALLPJ020001164">
    <property type="protein sequence ID" value="KAL3775199.1"/>
    <property type="molecule type" value="Genomic_DNA"/>
</dbReference>
<feature type="domain" description="Helicase-associated" evidence="1">
    <location>
        <begin position="83"/>
        <end position="139"/>
    </location>
</feature>
<dbReference type="AlphaFoldDB" id="A0ABD3NI39"/>
<gene>
    <name evidence="2" type="ORF">ACHAWO_003815</name>
</gene>
<keyword evidence="3" id="KW-1185">Reference proteome</keyword>
<dbReference type="PANTHER" id="PTHR33418:SF1">
    <property type="entry name" value="HELICASE-ASSOCIATED DOMAIN-CONTAINING PROTEIN"/>
    <property type="match status" value="1"/>
</dbReference>
<evidence type="ECO:0000259" key="1">
    <source>
        <dbReference type="Pfam" id="PF03457"/>
    </source>
</evidence>
<feature type="domain" description="Helicase-associated" evidence="1">
    <location>
        <begin position="23"/>
        <end position="77"/>
    </location>
</feature>
<organism evidence="2 3">
    <name type="scientific">Cyclotella atomus</name>
    <dbReference type="NCBI Taxonomy" id="382360"/>
    <lineage>
        <taxon>Eukaryota</taxon>
        <taxon>Sar</taxon>
        <taxon>Stramenopiles</taxon>
        <taxon>Ochrophyta</taxon>
        <taxon>Bacillariophyta</taxon>
        <taxon>Coscinodiscophyceae</taxon>
        <taxon>Thalassiosirophycidae</taxon>
        <taxon>Stephanodiscales</taxon>
        <taxon>Stephanodiscaceae</taxon>
        <taxon>Cyclotella</taxon>
    </lineage>
</organism>
<dbReference type="Gene3D" id="6.10.140.530">
    <property type="match status" value="2"/>
</dbReference>
<reference evidence="2 3" key="1">
    <citation type="submission" date="2024-10" db="EMBL/GenBank/DDBJ databases">
        <title>Updated reference genomes for cyclostephanoid diatoms.</title>
        <authorList>
            <person name="Roberts W.R."/>
            <person name="Alverson A.J."/>
        </authorList>
    </citation>
    <scope>NUCLEOTIDE SEQUENCE [LARGE SCALE GENOMIC DNA]</scope>
    <source>
        <strain evidence="2 3">AJA010-31</strain>
    </source>
</reference>
<dbReference type="PANTHER" id="PTHR33418">
    <property type="entry name" value="HELICASE-ASSOCIATED"/>
    <property type="match status" value="1"/>
</dbReference>
<dbReference type="InterPro" id="IPR005114">
    <property type="entry name" value="Helicase_assoc"/>
</dbReference>
<dbReference type="Proteomes" id="UP001530400">
    <property type="component" value="Unassembled WGS sequence"/>
</dbReference>
<name>A0ABD3NI39_9STRA</name>
<evidence type="ECO:0000313" key="2">
    <source>
        <dbReference type="EMBL" id="KAL3775199.1"/>
    </source>
</evidence>
<comment type="caution">
    <text evidence="2">The sequence shown here is derived from an EMBL/GenBank/DDBJ whole genome shotgun (WGS) entry which is preliminary data.</text>
</comment>